<dbReference type="EMBL" id="JAUSUG010000037">
    <property type="protein sequence ID" value="MDQ0257918.1"/>
    <property type="molecule type" value="Genomic_DNA"/>
</dbReference>
<sequence>MSNKTRKQKAWNIVLFSGAKSPINNFKVTKLFLIYIFMFTSLIVLAMISYIFLLFYEKELEQQALYEEINIRDRKVAEVQSEVDEVKREYRTLRKRL</sequence>
<evidence type="ECO:0000256" key="1">
    <source>
        <dbReference type="SAM" id="Phobius"/>
    </source>
</evidence>
<proteinExistence type="predicted"/>
<feature type="transmembrane region" description="Helical" evidence="1">
    <location>
        <begin position="32"/>
        <end position="56"/>
    </location>
</feature>
<organism evidence="2 3">
    <name type="scientific">Evansella vedderi</name>
    <dbReference type="NCBI Taxonomy" id="38282"/>
    <lineage>
        <taxon>Bacteria</taxon>
        <taxon>Bacillati</taxon>
        <taxon>Bacillota</taxon>
        <taxon>Bacilli</taxon>
        <taxon>Bacillales</taxon>
        <taxon>Bacillaceae</taxon>
        <taxon>Evansella</taxon>
    </lineage>
</organism>
<keyword evidence="1" id="KW-0812">Transmembrane</keyword>
<protein>
    <submittedName>
        <fullName evidence="2">Uncharacterized protein</fullName>
    </submittedName>
</protein>
<dbReference type="RefSeq" id="WP_307332407.1">
    <property type="nucleotide sequence ID" value="NZ_JAUSUG010000037.1"/>
</dbReference>
<keyword evidence="3" id="KW-1185">Reference proteome</keyword>
<evidence type="ECO:0000313" key="2">
    <source>
        <dbReference type="EMBL" id="MDQ0257918.1"/>
    </source>
</evidence>
<keyword evidence="1" id="KW-0472">Membrane</keyword>
<keyword evidence="1" id="KW-1133">Transmembrane helix</keyword>
<name>A0ABU0A5E2_9BACI</name>
<comment type="caution">
    <text evidence="2">The sequence shown here is derived from an EMBL/GenBank/DDBJ whole genome shotgun (WGS) entry which is preliminary data.</text>
</comment>
<gene>
    <name evidence="2" type="ORF">J2S74_005381</name>
</gene>
<evidence type="ECO:0000313" key="3">
    <source>
        <dbReference type="Proteomes" id="UP001230005"/>
    </source>
</evidence>
<reference evidence="2 3" key="1">
    <citation type="submission" date="2023-07" db="EMBL/GenBank/DDBJ databases">
        <title>Genomic Encyclopedia of Type Strains, Phase IV (KMG-IV): sequencing the most valuable type-strain genomes for metagenomic binning, comparative biology and taxonomic classification.</title>
        <authorList>
            <person name="Goeker M."/>
        </authorList>
    </citation>
    <scope>NUCLEOTIDE SEQUENCE [LARGE SCALE GENOMIC DNA]</scope>
    <source>
        <strain evidence="2 3">DSM 9768</strain>
    </source>
</reference>
<dbReference type="Proteomes" id="UP001230005">
    <property type="component" value="Unassembled WGS sequence"/>
</dbReference>
<accession>A0ABU0A5E2</accession>